<name>A0A317QN36_9ACTN</name>
<protein>
    <submittedName>
        <fullName evidence="11">Pregnancy-associated plasma protein-A</fullName>
    </submittedName>
</protein>
<proteinExistence type="inferred from homology"/>
<dbReference type="SUPFAM" id="SSF55486">
    <property type="entry name" value="Metalloproteases ('zincins'), catalytic domain"/>
    <property type="match status" value="1"/>
</dbReference>
<keyword evidence="3" id="KW-0479">Metal-binding</keyword>
<dbReference type="InterPro" id="IPR006311">
    <property type="entry name" value="TAT_signal"/>
</dbReference>
<evidence type="ECO:0000256" key="5">
    <source>
        <dbReference type="ARBA" id="ARBA00022801"/>
    </source>
</evidence>
<evidence type="ECO:0000256" key="6">
    <source>
        <dbReference type="ARBA" id="ARBA00022833"/>
    </source>
</evidence>
<keyword evidence="7" id="KW-0482">Metalloprotease</keyword>
<dbReference type="PROSITE" id="PS51318">
    <property type="entry name" value="TAT"/>
    <property type="match status" value="1"/>
</dbReference>
<dbReference type="AlphaFoldDB" id="A0A317QN36"/>
<evidence type="ECO:0000313" key="11">
    <source>
        <dbReference type="EMBL" id="PWW24354.1"/>
    </source>
</evidence>
<organism evidence="11 12">
    <name type="scientific">Geodermatophilus normandii</name>
    <dbReference type="NCBI Taxonomy" id="1137989"/>
    <lineage>
        <taxon>Bacteria</taxon>
        <taxon>Bacillati</taxon>
        <taxon>Actinomycetota</taxon>
        <taxon>Actinomycetes</taxon>
        <taxon>Geodermatophilales</taxon>
        <taxon>Geodermatophilaceae</taxon>
        <taxon>Geodermatophilus</taxon>
    </lineage>
</organism>
<dbReference type="PANTHER" id="PTHR47466:SF1">
    <property type="entry name" value="METALLOPROTEASE MEP1 (AFU_ORTHOLOGUE AFUA_1G07730)-RELATED"/>
    <property type="match status" value="1"/>
</dbReference>
<gene>
    <name evidence="11" type="ORF">JD79_03533</name>
</gene>
<comment type="similarity">
    <text evidence="1">Belongs to the peptidase M43B family.</text>
</comment>
<accession>A0A317QN36</accession>
<keyword evidence="2" id="KW-0645">Protease</keyword>
<evidence type="ECO:0000313" key="12">
    <source>
        <dbReference type="Proteomes" id="UP000246661"/>
    </source>
</evidence>
<dbReference type="RefSeq" id="WP_211308030.1">
    <property type="nucleotide sequence ID" value="NZ_QGTX01000001.1"/>
</dbReference>
<feature type="domain" description="Peptidase M43 pregnancy-associated plasma-A" evidence="10">
    <location>
        <begin position="228"/>
        <end position="310"/>
    </location>
</feature>
<sequence>MTRLRRTVCTLGAAMALTLTTAPAAGAPAEPVGAAACADPAGSGDVAARVRPGATRSEPNALSAYHAAALGNPQSRPVLAAGSVTIWTVFHVITATELTDAERARREQQIADQIDVLNDAFDGQAGISPDTPFRFAYDPAETTWTVDPAWATMVPGSKEERAAKSALHVGGAETLNVYVADIGAGLLGWAIFPQSAKGGQLYRDGVVILDESMPGGTAGDGVYGEGDTATHEVGHWLGLFHTFQGGCNGPGDYVTDTPAEALPAFSCTDEGRDSCPRDPGLDPVHNFMDYAEDFCMDRFSAGQVARMSNAWEAFRAPVV</sequence>
<dbReference type="Gene3D" id="3.40.390.10">
    <property type="entry name" value="Collagenase (Catalytic Domain)"/>
    <property type="match status" value="1"/>
</dbReference>
<evidence type="ECO:0000256" key="8">
    <source>
        <dbReference type="ARBA" id="ARBA00023157"/>
    </source>
</evidence>
<dbReference type="InterPro" id="IPR024079">
    <property type="entry name" value="MetalloPept_cat_dom_sf"/>
</dbReference>
<keyword evidence="4 9" id="KW-0732">Signal</keyword>
<keyword evidence="8" id="KW-1015">Disulfide bond</keyword>
<keyword evidence="6" id="KW-0862">Zinc</keyword>
<evidence type="ECO:0000256" key="7">
    <source>
        <dbReference type="ARBA" id="ARBA00023049"/>
    </source>
</evidence>
<dbReference type="Pfam" id="PF05572">
    <property type="entry name" value="Peptidase_M43"/>
    <property type="match status" value="1"/>
</dbReference>
<dbReference type="EMBL" id="QGTX01000001">
    <property type="protein sequence ID" value="PWW24354.1"/>
    <property type="molecule type" value="Genomic_DNA"/>
</dbReference>
<keyword evidence="12" id="KW-1185">Reference proteome</keyword>
<dbReference type="GO" id="GO:0046872">
    <property type="term" value="F:metal ion binding"/>
    <property type="evidence" value="ECO:0007669"/>
    <property type="project" value="UniProtKB-KW"/>
</dbReference>
<dbReference type="InterPro" id="IPR008754">
    <property type="entry name" value="Peptidase_M43"/>
</dbReference>
<evidence type="ECO:0000259" key="10">
    <source>
        <dbReference type="Pfam" id="PF05572"/>
    </source>
</evidence>
<reference evidence="12" key="1">
    <citation type="submission" date="2018-05" db="EMBL/GenBank/DDBJ databases">
        <authorList>
            <person name="Klenk H.-P."/>
            <person name="Huntemann M."/>
            <person name="Clum A."/>
            <person name="Pillay M."/>
            <person name="Palaniappan K."/>
            <person name="Varghese N."/>
            <person name="Mikhailova N."/>
            <person name="Stamatis D."/>
            <person name="Reddy T."/>
            <person name="Daum C."/>
            <person name="Shapiro N."/>
            <person name="Ivanova N."/>
            <person name="Kyrpides N."/>
            <person name="Woyke T."/>
        </authorList>
    </citation>
    <scope>NUCLEOTIDE SEQUENCE [LARGE SCALE GENOMIC DNA]</scope>
    <source>
        <strain evidence="12">DSM 45417</strain>
    </source>
</reference>
<dbReference type="CDD" id="cd04275">
    <property type="entry name" value="ZnMc_pappalysin_like"/>
    <property type="match status" value="1"/>
</dbReference>
<evidence type="ECO:0000256" key="1">
    <source>
        <dbReference type="ARBA" id="ARBA00008721"/>
    </source>
</evidence>
<evidence type="ECO:0000256" key="2">
    <source>
        <dbReference type="ARBA" id="ARBA00022670"/>
    </source>
</evidence>
<evidence type="ECO:0000256" key="9">
    <source>
        <dbReference type="SAM" id="SignalP"/>
    </source>
</evidence>
<comment type="caution">
    <text evidence="11">The sequence shown here is derived from an EMBL/GenBank/DDBJ whole genome shotgun (WGS) entry which is preliminary data.</text>
</comment>
<dbReference type="GO" id="GO:0006508">
    <property type="term" value="P:proteolysis"/>
    <property type="evidence" value="ECO:0007669"/>
    <property type="project" value="UniProtKB-KW"/>
</dbReference>
<evidence type="ECO:0000256" key="3">
    <source>
        <dbReference type="ARBA" id="ARBA00022723"/>
    </source>
</evidence>
<feature type="signal peptide" evidence="9">
    <location>
        <begin position="1"/>
        <end position="24"/>
    </location>
</feature>
<evidence type="ECO:0000256" key="4">
    <source>
        <dbReference type="ARBA" id="ARBA00022729"/>
    </source>
</evidence>
<dbReference type="PANTHER" id="PTHR47466">
    <property type="match status" value="1"/>
</dbReference>
<dbReference type="Proteomes" id="UP000246661">
    <property type="component" value="Unassembled WGS sequence"/>
</dbReference>
<feature type="chain" id="PRO_5016423264" evidence="9">
    <location>
        <begin position="25"/>
        <end position="319"/>
    </location>
</feature>
<keyword evidence="5" id="KW-0378">Hydrolase</keyword>
<dbReference type="GO" id="GO:0008237">
    <property type="term" value="F:metallopeptidase activity"/>
    <property type="evidence" value="ECO:0007669"/>
    <property type="project" value="UniProtKB-KW"/>
</dbReference>